<dbReference type="SUPFAM" id="SSF52047">
    <property type="entry name" value="RNI-like"/>
    <property type="match status" value="1"/>
</dbReference>
<name>A0A815CFC5_9BILA</name>
<reference evidence="1" key="1">
    <citation type="submission" date="2021-02" db="EMBL/GenBank/DDBJ databases">
        <authorList>
            <person name="Nowell W R."/>
        </authorList>
    </citation>
    <scope>NUCLEOTIDE SEQUENCE</scope>
</reference>
<proteinExistence type="predicted"/>
<protein>
    <submittedName>
        <fullName evidence="1">Uncharacterized protein</fullName>
    </submittedName>
</protein>
<accession>A0A815CFC5</accession>
<organism evidence="1 3">
    <name type="scientific">Didymodactylos carnosus</name>
    <dbReference type="NCBI Taxonomy" id="1234261"/>
    <lineage>
        <taxon>Eukaryota</taxon>
        <taxon>Metazoa</taxon>
        <taxon>Spiralia</taxon>
        <taxon>Gnathifera</taxon>
        <taxon>Rotifera</taxon>
        <taxon>Eurotatoria</taxon>
        <taxon>Bdelloidea</taxon>
        <taxon>Philodinida</taxon>
        <taxon>Philodinidae</taxon>
        <taxon>Didymodactylos</taxon>
    </lineage>
</organism>
<dbReference type="AlphaFoldDB" id="A0A815CFC5"/>
<dbReference type="EMBL" id="CAJNOQ010011713">
    <property type="protein sequence ID" value="CAF1283415.1"/>
    <property type="molecule type" value="Genomic_DNA"/>
</dbReference>
<evidence type="ECO:0000313" key="3">
    <source>
        <dbReference type="Proteomes" id="UP000663829"/>
    </source>
</evidence>
<comment type="caution">
    <text evidence="1">The sequence shown here is derived from an EMBL/GenBank/DDBJ whole genome shotgun (WGS) entry which is preliminary data.</text>
</comment>
<gene>
    <name evidence="1" type="ORF">GPM918_LOCUS27669</name>
    <name evidence="2" type="ORF">SRO942_LOCUS28027</name>
</gene>
<keyword evidence="3" id="KW-1185">Reference proteome</keyword>
<evidence type="ECO:0000313" key="2">
    <source>
        <dbReference type="EMBL" id="CAF4080777.1"/>
    </source>
</evidence>
<dbReference type="EMBL" id="CAJOBC010028953">
    <property type="protein sequence ID" value="CAF4080777.1"/>
    <property type="molecule type" value="Genomic_DNA"/>
</dbReference>
<dbReference type="Proteomes" id="UP000681722">
    <property type="component" value="Unassembled WGS sequence"/>
</dbReference>
<dbReference type="Proteomes" id="UP000663829">
    <property type="component" value="Unassembled WGS sequence"/>
</dbReference>
<evidence type="ECO:0000313" key="1">
    <source>
        <dbReference type="EMBL" id="CAF1283415.1"/>
    </source>
</evidence>
<sequence>MFMFVCVFLEDNSGVRYPNVSRLMLQGKIITPRSIMTCLTKTIKLLNLKHLDLSFYCSGLLLLELLKQSPNIHTIEIPSAFLKELKNIKQLRSYTNNQIKKLILDYHHHFYHSFTREKMNDLLYLFSNIESLNLECSINTLYDFNVIVSRLLKDLKQLTYLSLKIPYNLTKITKDYCIQLLRKNLIDTNKIQMIIIDSHVPSKIDYRIILWL</sequence>